<evidence type="ECO:0000313" key="2">
    <source>
        <dbReference type="EMBL" id="AKH46587.1"/>
    </source>
</evidence>
<reference evidence="2" key="1">
    <citation type="journal article" date="2015" name="Front. Microbiol.">
        <title>Combining genomic sequencing methods to explore viral diversity and reveal potential virus-host interactions.</title>
        <authorList>
            <person name="Chow C.E."/>
            <person name="Winget D.M."/>
            <person name="White R.A.III."/>
            <person name="Hallam S.J."/>
            <person name="Suttle C.A."/>
        </authorList>
    </citation>
    <scope>NUCLEOTIDE SEQUENCE</scope>
    <source>
        <strain evidence="2">Anoxic2_1</strain>
    </source>
</reference>
<proteinExistence type="predicted"/>
<feature type="compositionally biased region" description="Basic residues" evidence="1">
    <location>
        <begin position="29"/>
        <end position="42"/>
    </location>
</feature>
<reference evidence="2" key="2">
    <citation type="submission" date="2015-03" db="EMBL/GenBank/DDBJ databases">
        <authorList>
            <person name="Chow C.-E.T."/>
            <person name="Winget D.M."/>
            <person name="White R.A.III."/>
            <person name="Hallam S.J."/>
            <person name="Suttle C.A."/>
        </authorList>
    </citation>
    <scope>NUCLEOTIDE SEQUENCE</scope>
    <source>
        <strain evidence="2">Anoxic2_1</strain>
    </source>
</reference>
<feature type="region of interest" description="Disordered" evidence="1">
    <location>
        <begin position="25"/>
        <end position="75"/>
    </location>
</feature>
<accession>A0A0F7L4Y3</accession>
<feature type="compositionally biased region" description="Basic and acidic residues" evidence="1">
    <location>
        <begin position="58"/>
        <end position="67"/>
    </location>
</feature>
<organism evidence="2">
    <name type="scientific">uncultured marine virus</name>
    <dbReference type="NCBI Taxonomy" id="186617"/>
    <lineage>
        <taxon>Viruses</taxon>
        <taxon>environmental samples</taxon>
    </lineage>
</organism>
<protein>
    <submittedName>
        <fullName evidence="2">Uncharacterized protein</fullName>
    </submittedName>
</protein>
<name>A0A0F7L4Y3_9VIRU</name>
<sequence>MGWGLSYKVYDANEGYNRTADHAPMAGVIRRRRRGRRRRVRPRSVSVGRRAHGRRATGPRESDGRVRDRQRRPCR</sequence>
<dbReference type="EMBL" id="KR029585">
    <property type="protein sequence ID" value="AKH46587.1"/>
    <property type="molecule type" value="Genomic_DNA"/>
</dbReference>
<evidence type="ECO:0000256" key="1">
    <source>
        <dbReference type="SAM" id="MobiDB-lite"/>
    </source>
</evidence>